<dbReference type="AlphaFoldDB" id="A0A915KPB3"/>
<keyword evidence="2" id="KW-1185">Reference proteome</keyword>
<keyword evidence="1" id="KW-1133">Transmembrane helix</keyword>
<accession>A0A915KPB3</accession>
<dbReference type="Proteomes" id="UP000887565">
    <property type="component" value="Unplaced"/>
</dbReference>
<evidence type="ECO:0000313" key="2">
    <source>
        <dbReference type="Proteomes" id="UP000887565"/>
    </source>
</evidence>
<proteinExistence type="predicted"/>
<sequence>MPLELRNKSLNNLTRSDFDLQKCSTVDSGAKIAPRNRQPSYPKLFFSLAMVLFIATTISLLWIWVWKRRKTVQADPVQAAKMKSKMKVEPYAYRNLVMMQEDMERQERTTETATEREDPFMNVACLALEKTSVV</sequence>
<reference evidence="3" key="1">
    <citation type="submission" date="2022-11" db="UniProtKB">
        <authorList>
            <consortium name="WormBaseParasite"/>
        </authorList>
    </citation>
    <scope>IDENTIFICATION</scope>
</reference>
<protein>
    <submittedName>
        <fullName evidence="3">Uncharacterized protein</fullName>
    </submittedName>
</protein>
<name>A0A915KPB3_ROMCU</name>
<dbReference type="WBParaSite" id="nRc.2.0.1.t40294-RA">
    <property type="protein sequence ID" value="nRc.2.0.1.t40294-RA"/>
    <property type="gene ID" value="nRc.2.0.1.g40294"/>
</dbReference>
<evidence type="ECO:0000256" key="1">
    <source>
        <dbReference type="SAM" id="Phobius"/>
    </source>
</evidence>
<organism evidence="2 3">
    <name type="scientific">Romanomermis culicivorax</name>
    <name type="common">Nematode worm</name>
    <dbReference type="NCBI Taxonomy" id="13658"/>
    <lineage>
        <taxon>Eukaryota</taxon>
        <taxon>Metazoa</taxon>
        <taxon>Ecdysozoa</taxon>
        <taxon>Nematoda</taxon>
        <taxon>Enoplea</taxon>
        <taxon>Dorylaimia</taxon>
        <taxon>Mermithida</taxon>
        <taxon>Mermithoidea</taxon>
        <taxon>Mermithidae</taxon>
        <taxon>Romanomermis</taxon>
    </lineage>
</organism>
<keyword evidence="1" id="KW-0472">Membrane</keyword>
<feature type="transmembrane region" description="Helical" evidence="1">
    <location>
        <begin position="44"/>
        <end position="65"/>
    </location>
</feature>
<evidence type="ECO:0000313" key="3">
    <source>
        <dbReference type="WBParaSite" id="nRc.2.0.1.t40294-RA"/>
    </source>
</evidence>
<keyword evidence="1" id="KW-0812">Transmembrane</keyword>